<evidence type="ECO:0000313" key="3">
    <source>
        <dbReference type="Proteomes" id="UP000298663"/>
    </source>
</evidence>
<dbReference type="AlphaFoldDB" id="A0A4U8V085"/>
<dbReference type="Proteomes" id="UP000298663">
    <property type="component" value="Chromosome X"/>
</dbReference>
<evidence type="ECO:0000313" key="2">
    <source>
        <dbReference type="EMBL" id="TMS39221.1"/>
    </source>
</evidence>
<evidence type="ECO:0000256" key="1">
    <source>
        <dbReference type="SAM" id="SignalP"/>
    </source>
</evidence>
<organism evidence="2 3">
    <name type="scientific">Steinernema carpocapsae</name>
    <name type="common">Entomopathogenic nematode</name>
    <dbReference type="NCBI Taxonomy" id="34508"/>
    <lineage>
        <taxon>Eukaryota</taxon>
        <taxon>Metazoa</taxon>
        <taxon>Ecdysozoa</taxon>
        <taxon>Nematoda</taxon>
        <taxon>Chromadorea</taxon>
        <taxon>Rhabditida</taxon>
        <taxon>Tylenchina</taxon>
        <taxon>Panagrolaimomorpha</taxon>
        <taxon>Strongyloidoidea</taxon>
        <taxon>Steinernematidae</taxon>
        <taxon>Steinernema</taxon>
    </lineage>
</organism>
<accession>A0A4U8V085</accession>
<comment type="caution">
    <text evidence="2">The sequence shown here is derived from an EMBL/GenBank/DDBJ whole genome shotgun (WGS) entry which is preliminary data.</text>
</comment>
<sequence length="84" mass="9589">MRLCTCLHIIFFHFFAVRRLGLIARYHCDGRNLMGIIFSVTLSRHLPHLATLCSRVDEDALAHLFATLNSDGFNFNASFFARTS</sequence>
<gene>
    <name evidence="2" type="ORF">L596_005782</name>
</gene>
<evidence type="ECO:0008006" key="4">
    <source>
        <dbReference type="Google" id="ProtNLM"/>
    </source>
</evidence>
<protein>
    <recommendedName>
        <fullName evidence="4">Secreted protein</fullName>
    </recommendedName>
</protein>
<feature type="chain" id="PRO_5020386096" description="Secreted protein" evidence="1">
    <location>
        <begin position="20"/>
        <end position="84"/>
    </location>
</feature>
<keyword evidence="3" id="KW-1185">Reference proteome</keyword>
<reference evidence="2 3" key="2">
    <citation type="journal article" date="2019" name="G3 (Bethesda)">
        <title>Hybrid Assembly of the Genome of the Entomopathogenic Nematode Steinernema carpocapsae Identifies the X-Chromosome.</title>
        <authorList>
            <person name="Serra L."/>
            <person name="Macchietto M."/>
            <person name="Macias-Munoz A."/>
            <person name="McGill C.J."/>
            <person name="Rodriguez I.M."/>
            <person name="Rodriguez B."/>
            <person name="Murad R."/>
            <person name="Mortazavi A."/>
        </authorList>
    </citation>
    <scope>NUCLEOTIDE SEQUENCE [LARGE SCALE GENOMIC DNA]</scope>
    <source>
        <strain evidence="2 3">ALL</strain>
    </source>
</reference>
<reference evidence="2 3" key="1">
    <citation type="journal article" date="2015" name="Genome Biol.">
        <title>Comparative genomics of Steinernema reveals deeply conserved gene regulatory networks.</title>
        <authorList>
            <person name="Dillman A.R."/>
            <person name="Macchietto M."/>
            <person name="Porter C.F."/>
            <person name="Rogers A."/>
            <person name="Williams B."/>
            <person name="Antoshechkin I."/>
            <person name="Lee M.M."/>
            <person name="Goodwin Z."/>
            <person name="Lu X."/>
            <person name="Lewis E.E."/>
            <person name="Goodrich-Blair H."/>
            <person name="Stock S.P."/>
            <person name="Adams B.J."/>
            <person name="Sternberg P.W."/>
            <person name="Mortazavi A."/>
        </authorList>
    </citation>
    <scope>NUCLEOTIDE SEQUENCE [LARGE SCALE GENOMIC DNA]</scope>
    <source>
        <strain evidence="2 3">ALL</strain>
    </source>
</reference>
<name>A0A4U8V085_STECR</name>
<feature type="signal peptide" evidence="1">
    <location>
        <begin position="1"/>
        <end position="19"/>
    </location>
</feature>
<proteinExistence type="predicted"/>
<dbReference type="EMBL" id="AZBU02000001">
    <property type="protein sequence ID" value="TMS39221.1"/>
    <property type="molecule type" value="Genomic_DNA"/>
</dbReference>
<dbReference type="EMBL" id="CM016762">
    <property type="protein sequence ID" value="TMS39221.1"/>
    <property type="molecule type" value="Genomic_DNA"/>
</dbReference>
<keyword evidence="1" id="KW-0732">Signal</keyword>